<organism evidence="5 6">
    <name type="scientific">Geodermatophilus sabuli</name>
    <dbReference type="NCBI Taxonomy" id="1564158"/>
    <lineage>
        <taxon>Bacteria</taxon>
        <taxon>Bacillati</taxon>
        <taxon>Actinomycetota</taxon>
        <taxon>Actinomycetes</taxon>
        <taxon>Geodermatophilales</taxon>
        <taxon>Geodermatophilaceae</taxon>
        <taxon>Geodermatophilus</taxon>
    </lineage>
</organism>
<evidence type="ECO:0000256" key="2">
    <source>
        <dbReference type="PROSITE-ProRule" id="PRU00335"/>
    </source>
</evidence>
<gene>
    <name evidence="5" type="ORF">SAMN06893097_111214</name>
</gene>
<comment type="caution">
    <text evidence="2">Lacks conserved residue(s) required for the propagation of feature annotation.</text>
</comment>
<dbReference type="Gene3D" id="1.10.357.10">
    <property type="entry name" value="Tetracycline Repressor, domain 2"/>
    <property type="match status" value="1"/>
</dbReference>
<dbReference type="InterPro" id="IPR001647">
    <property type="entry name" value="HTH_TetR"/>
</dbReference>
<dbReference type="GO" id="GO:0003677">
    <property type="term" value="F:DNA binding"/>
    <property type="evidence" value="ECO:0007669"/>
    <property type="project" value="UniProtKB-UniRule"/>
</dbReference>
<evidence type="ECO:0000256" key="1">
    <source>
        <dbReference type="ARBA" id="ARBA00023125"/>
    </source>
</evidence>
<dbReference type="InterPro" id="IPR009057">
    <property type="entry name" value="Homeodomain-like_sf"/>
</dbReference>
<protein>
    <submittedName>
        <fullName evidence="5">Transcriptional regulator, TetR family</fullName>
    </submittedName>
</protein>
<reference evidence="5 6" key="1">
    <citation type="submission" date="2017-09" db="EMBL/GenBank/DDBJ databases">
        <authorList>
            <person name="Ehlers B."/>
            <person name="Leendertz F.H."/>
        </authorList>
    </citation>
    <scope>NUCLEOTIDE SEQUENCE [LARGE SCALE GENOMIC DNA]</scope>
    <source>
        <strain evidence="5 6">DSM 46844</strain>
    </source>
</reference>
<proteinExistence type="predicted"/>
<sequence length="175" mass="18542">MGQIARLAGVGRATLYRRFPDVASVALALLDEHERRLQHELIRGVPPLGPGADPADRLAAFYVAMTSLLDQHLHLALGAETGNARFGTGAYGFWRAHVRSLLVAATVPDPDALVDPLLAPLGPEVYAHQRAQGISGQRITDGLVWLARRLLPPNAAGSPEGRPSPTGQASTPAGR</sequence>
<evidence type="ECO:0000256" key="3">
    <source>
        <dbReference type="SAM" id="MobiDB-lite"/>
    </source>
</evidence>
<evidence type="ECO:0000259" key="4">
    <source>
        <dbReference type="PROSITE" id="PS50977"/>
    </source>
</evidence>
<dbReference type="AlphaFoldDB" id="A0A285EHU6"/>
<keyword evidence="6" id="KW-1185">Reference proteome</keyword>
<feature type="region of interest" description="Disordered" evidence="3">
    <location>
        <begin position="154"/>
        <end position="175"/>
    </location>
</feature>
<feature type="compositionally biased region" description="Polar residues" evidence="3">
    <location>
        <begin position="165"/>
        <end position="175"/>
    </location>
</feature>
<evidence type="ECO:0000313" key="6">
    <source>
        <dbReference type="Proteomes" id="UP000219514"/>
    </source>
</evidence>
<accession>A0A285EHU6</accession>
<feature type="domain" description="HTH tetR-type" evidence="4">
    <location>
        <begin position="1"/>
        <end position="37"/>
    </location>
</feature>
<keyword evidence="1 2" id="KW-0238">DNA-binding</keyword>
<dbReference type="SUPFAM" id="SSF46689">
    <property type="entry name" value="Homeodomain-like"/>
    <property type="match status" value="1"/>
</dbReference>
<dbReference type="Proteomes" id="UP000219514">
    <property type="component" value="Unassembled WGS sequence"/>
</dbReference>
<evidence type="ECO:0000313" key="5">
    <source>
        <dbReference type="EMBL" id="SNX98698.1"/>
    </source>
</evidence>
<dbReference type="EMBL" id="OBDO01000011">
    <property type="protein sequence ID" value="SNX98698.1"/>
    <property type="molecule type" value="Genomic_DNA"/>
</dbReference>
<name>A0A285EHU6_9ACTN</name>
<dbReference type="PROSITE" id="PS50977">
    <property type="entry name" value="HTH_TETR_2"/>
    <property type="match status" value="1"/>
</dbReference>